<gene>
    <name evidence="1" type="ORF">VNO78_28695</name>
</gene>
<dbReference type="AlphaFoldDB" id="A0AAN9RTR0"/>
<evidence type="ECO:0000313" key="2">
    <source>
        <dbReference type="Proteomes" id="UP001386955"/>
    </source>
</evidence>
<proteinExistence type="predicted"/>
<dbReference type="Proteomes" id="UP001386955">
    <property type="component" value="Unassembled WGS sequence"/>
</dbReference>
<organism evidence="1 2">
    <name type="scientific">Psophocarpus tetragonolobus</name>
    <name type="common">Winged bean</name>
    <name type="synonym">Dolichos tetragonolobus</name>
    <dbReference type="NCBI Taxonomy" id="3891"/>
    <lineage>
        <taxon>Eukaryota</taxon>
        <taxon>Viridiplantae</taxon>
        <taxon>Streptophyta</taxon>
        <taxon>Embryophyta</taxon>
        <taxon>Tracheophyta</taxon>
        <taxon>Spermatophyta</taxon>
        <taxon>Magnoliopsida</taxon>
        <taxon>eudicotyledons</taxon>
        <taxon>Gunneridae</taxon>
        <taxon>Pentapetalae</taxon>
        <taxon>rosids</taxon>
        <taxon>fabids</taxon>
        <taxon>Fabales</taxon>
        <taxon>Fabaceae</taxon>
        <taxon>Papilionoideae</taxon>
        <taxon>50 kb inversion clade</taxon>
        <taxon>NPAAA clade</taxon>
        <taxon>indigoferoid/millettioid clade</taxon>
        <taxon>Phaseoleae</taxon>
        <taxon>Psophocarpus</taxon>
    </lineage>
</organism>
<comment type="caution">
    <text evidence="1">The sequence shown here is derived from an EMBL/GenBank/DDBJ whole genome shotgun (WGS) entry which is preliminary data.</text>
</comment>
<sequence>MSSNCSTALEIPIPSYSKVKVHRSICLELHTLIDRIFHIILAIESARPNCTLAMQTLCSLHFTLAKAKSIIKHCSRCSKLYLAITSHKILARCQKLRNAFEVYLAQIQNAVPISLADKISALLHDLRTTEFLVEFEEDEARKVLLSLLEKTFPDAACMEKEELEAIQIATWRLEIKSQFPLLVEKATLKRQLEEVNETNQKEKDLLQYLLYLLIKYGKSVCRSQNGSDSRRHELVVDEALCENQVNDDSLNPEVGDL</sequence>
<protein>
    <submittedName>
        <fullName evidence="1">Uncharacterized protein</fullName>
    </submittedName>
</protein>
<dbReference type="Gene3D" id="1.20.930.20">
    <property type="entry name" value="Adaptor protein Cbl, N-terminal domain"/>
    <property type="match status" value="1"/>
</dbReference>
<evidence type="ECO:0000313" key="1">
    <source>
        <dbReference type="EMBL" id="KAK7383030.1"/>
    </source>
</evidence>
<accession>A0AAN9RTR0</accession>
<keyword evidence="2" id="KW-1185">Reference proteome</keyword>
<dbReference type="InterPro" id="IPR036537">
    <property type="entry name" value="Adaptor_Cbl_N_dom_sf"/>
</dbReference>
<dbReference type="GO" id="GO:0007166">
    <property type="term" value="P:cell surface receptor signaling pathway"/>
    <property type="evidence" value="ECO:0007669"/>
    <property type="project" value="InterPro"/>
</dbReference>
<reference evidence="1 2" key="1">
    <citation type="submission" date="2024-01" db="EMBL/GenBank/DDBJ databases">
        <title>The genomes of 5 underutilized Papilionoideae crops provide insights into root nodulation and disease resistanc.</title>
        <authorList>
            <person name="Jiang F."/>
        </authorList>
    </citation>
    <scope>NUCLEOTIDE SEQUENCE [LARGE SCALE GENOMIC DNA]</scope>
    <source>
        <strain evidence="1">DUOXIRENSHENG_FW03</strain>
        <tissue evidence="1">Leaves</tissue>
    </source>
</reference>
<dbReference type="EMBL" id="JAYMYS010000008">
    <property type="protein sequence ID" value="KAK7383030.1"/>
    <property type="molecule type" value="Genomic_DNA"/>
</dbReference>
<name>A0AAN9RTR0_PSOTE</name>